<dbReference type="HOGENOM" id="CLU_064901_0_0_9"/>
<dbReference type="AlphaFoldDB" id="J8BRA3"/>
<dbReference type="PANTHER" id="PTHR33202">
    <property type="entry name" value="ZINC UPTAKE REGULATION PROTEIN"/>
    <property type="match status" value="1"/>
</dbReference>
<keyword evidence="1" id="KW-0812">Transmembrane</keyword>
<name>J8BRA3_BACCE</name>
<dbReference type="Gene3D" id="3.20.20.80">
    <property type="entry name" value="Glycosidases"/>
    <property type="match status" value="1"/>
</dbReference>
<evidence type="ECO:0000313" key="2">
    <source>
        <dbReference type="EMBL" id="EJQ96388.1"/>
    </source>
</evidence>
<dbReference type="GO" id="GO:0008270">
    <property type="term" value="F:zinc ion binding"/>
    <property type="evidence" value="ECO:0007669"/>
    <property type="project" value="TreeGrafter"/>
</dbReference>
<feature type="transmembrane region" description="Helical" evidence="1">
    <location>
        <begin position="17"/>
        <end position="33"/>
    </location>
</feature>
<dbReference type="Pfam" id="PF22612">
    <property type="entry name" value="GH113"/>
    <property type="match status" value="1"/>
</dbReference>
<evidence type="ECO:0000313" key="3">
    <source>
        <dbReference type="Proteomes" id="UP000006997"/>
    </source>
</evidence>
<dbReference type="GO" id="GO:0045892">
    <property type="term" value="P:negative regulation of DNA-templated transcription"/>
    <property type="evidence" value="ECO:0007669"/>
    <property type="project" value="TreeGrafter"/>
</dbReference>
<dbReference type="GO" id="GO:0000976">
    <property type="term" value="F:transcription cis-regulatory region binding"/>
    <property type="evidence" value="ECO:0007669"/>
    <property type="project" value="TreeGrafter"/>
</dbReference>
<sequence length="401" mass="46862">MCGYFEMEWFAKERENRSFFELFFLWNICVMLYKIIKKVKNYRGKVVKKNKSLINFLGVFIMLFSFCFQGNVQADVNTVQPGKIKSGNVTVWEVENVAKVLADVERLNLNTVNVPIQVDIPNVNSANMVINQAQKKQAIILIRELLKRNIQVILEPFPFIQQGNIGETEWNPSNINDFFWNWKTVVLQDILNSITSKYNIYGLKIASNFVNMEYAEGYWNDTINFVRQQYKGNVLYQMNWWLTASWDPSFEAKFNEKINRPYLKKVDIVSIDSWFEVSGKRNPSYEEVKQGLFATTVYNRGQNVVQQLETLHKTTGKPVYFGGFNVPARELGLQNPWNPDVTNVFSKDVQLNGWRAYRDVLEPKPYFKGFSIWFIGSNDSNHSYQIHSKEAEAVINGWYRK</sequence>
<dbReference type="Proteomes" id="UP000006997">
    <property type="component" value="Unassembled WGS sequence"/>
</dbReference>
<evidence type="ECO:0008006" key="4">
    <source>
        <dbReference type="Google" id="ProtNLM"/>
    </source>
</evidence>
<proteinExistence type="predicted"/>
<dbReference type="InterPro" id="IPR017853">
    <property type="entry name" value="GH"/>
</dbReference>
<dbReference type="InterPro" id="IPR002481">
    <property type="entry name" value="FUR"/>
</dbReference>
<accession>J8BRA3</accession>
<dbReference type="PATRIC" id="fig|1053219.3.peg.4443"/>
<feature type="transmembrane region" description="Helical" evidence="1">
    <location>
        <begin position="53"/>
        <end position="72"/>
    </location>
</feature>
<keyword evidence="1" id="KW-0472">Membrane</keyword>
<dbReference type="PANTHER" id="PTHR33202:SF2">
    <property type="entry name" value="FERRIC UPTAKE REGULATION PROTEIN"/>
    <property type="match status" value="1"/>
</dbReference>
<dbReference type="GO" id="GO:1900376">
    <property type="term" value="P:regulation of secondary metabolite biosynthetic process"/>
    <property type="evidence" value="ECO:0007669"/>
    <property type="project" value="TreeGrafter"/>
</dbReference>
<dbReference type="GO" id="GO:0003700">
    <property type="term" value="F:DNA-binding transcription factor activity"/>
    <property type="evidence" value="ECO:0007669"/>
    <property type="project" value="InterPro"/>
</dbReference>
<evidence type="ECO:0000256" key="1">
    <source>
        <dbReference type="SAM" id="Phobius"/>
    </source>
</evidence>
<dbReference type="SUPFAM" id="SSF51445">
    <property type="entry name" value="(Trans)glycosidases"/>
    <property type="match status" value="1"/>
</dbReference>
<dbReference type="GO" id="GO:0005829">
    <property type="term" value="C:cytosol"/>
    <property type="evidence" value="ECO:0007669"/>
    <property type="project" value="TreeGrafter"/>
</dbReference>
<gene>
    <name evidence="2" type="ORF">II3_04359</name>
</gene>
<comment type="caution">
    <text evidence="2">The sequence shown here is derived from an EMBL/GenBank/DDBJ whole genome shotgun (WGS) entry which is preliminary data.</text>
</comment>
<reference evidence="2 3" key="1">
    <citation type="submission" date="2012-04" db="EMBL/GenBank/DDBJ databases">
        <title>The Genome Sequence of Bacillus cereus MC67.</title>
        <authorList>
            <consortium name="The Broad Institute Genome Sequencing Platform"/>
            <consortium name="The Broad Institute Genome Sequencing Center for Infectious Disease"/>
            <person name="Feldgarden M."/>
            <person name="Van der Auwera G.A."/>
            <person name="Mahillon J."/>
            <person name="Duprez V."/>
            <person name="Timmery S."/>
            <person name="Mattelet C."/>
            <person name="Dierick K."/>
            <person name="Sun M."/>
            <person name="Yu Z."/>
            <person name="Zhu L."/>
            <person name="Hu X."/>
            <person name="Shank E.B."/>
            <person name="Swiecicka I."/>
            <person name="Hansen B.M."/>
            <person name="Andrup L."/>
            <person name="Young S.K."/>
            <person name="Zeng Q."/>
            <person name="Gargeya S."/>
            <person name="Fitzgerald M."/>
            <person name="Haas B."/>
            <person name="Abouelleil A."/>
            <person name="Alvarado L."/>
            <person name="Arachchi H.M."/>
            <person name="Berlin A."/>
            <person name="Chapman S.B."/>
            <person name="Goldberg J."/>
            <person name="Griggs A."/>
            <person name="Gujja S."/>
            <person name="Hansen M."/>
            <person name="Howarth C."/>
            <person name="Imamovic A."/>
            <person name="Larimer J."/>
            <person name="McCowen C."/>
            <person name="Montmayeur A."/>
            <person name="Murphy C."/>
            <person name="Neiman D."/>
            <person name="Pearson M."/>
            <person name="Priest M."/>
            <person name="Roberts A."/>
            <person name="Saif S."/>
            <person name="Shea T."/>
            <person name="Sisk P."/>
            <person name="Sykes S."/>
            <person name="Wortman J."/>
            <person name="Nusbaum C."/>
            <person name="Birren B."/>
        </authorList>
    </citation>
    <scope>NUCLEOTIDE SEQUENCE [LARGE SCALE GENOMIC DNA]</scope>
    <source>
        <strain evidence="2 3">MC67</strain>
    </source>
</reference>
<dbReference type="InterPro" id="IPR055151">
    <property type="entry name" value="GH113"/>
</dbReference>
<dbReference type="EMBL" id="AHEN01000038">
    <property type="protein sequence ID" value="EJQ96388.1"/>
    <property type="molecule type" value="Genomic_DNA"/>
</dbReference>
<protein>
    <recommendedName>
        <fullName evidence="4">GH26 domain-containing protein</fullName>
    </recommendedName>
</protein>
<keyword evidence="1" id="KW-1133">Transmembrane helix</keyword>
<organism evidence="2 3">
    <name type="scientific">Bacillus cereus MC67</name>
    <dbReference type="NCBI Taxonomy" id="1053219"/>
    <lineage>
        <taxon>Bacteria</taxon>
        <taxon>Bacillati</taxon>
        <taxon>Bacillota</taxon>
        <taxon>Bacilli</taxon>
        <taxon>Bacillales</taxon>
        <taxon>Bacillaceae</taxon>
        <taxon>Bacillus</taxon>
        <taxon>Bacillus cereus group</taxon>
    </lineage>
</organism>